<dbReference type="InterPro" id="IPR052342">
    <property type="entry name" value="MCH/BMMD"/>
</dbReference>
<dbReference type="Pfam" id="PF19315">
    <property type="entry name" value="MC_hydratase"/>
    <property type="match status" value="1"/>
</dbReference>
<reference evidence="1" key="2">
    <citation type="submission" date="2016-11" db="EMBL/GenBank/DDBJ databases">
        <title>Complete Genome Sequencing of Pandoraea pulmonicola DSM 16583.</title>
        <authorList>
            <person name="Chan K.-G."/>
        </authorList>
    </citation>
    <scope>NUCLEOTIDE SEQUENCE</scope>
    <source>
        <strain evidence="1">DSM 16583</strain>
    </source>
</reference>
<dbReference type="RefSeq" id="WP_052267325.1">
    <property type="nucleotide sequence ID" value="NZ_CP010310.2"/>
</dbReference>
<dbReference type="KEGG" id="ppul:RO07_25455"/>
<proteinExistence type="predicted"/>
<keyword evidence="3" id="KW-1185">Reference proteome</keyword>
<gene>
    <name evidence="2" type="ORF">NCTC13159_04795</name>
    <name evidence="1" type="ORF">RO07_25455</name>
</gene>
<dbReference type="EMBL" id="CP010310">
    <property type="protein sequence ID" value="APD13518.1"/>
    <property type="molecule type" value="Genomic_DNA"/>
</dbReference>
<dbReference type="AlphaFoldDB" id="A0AAJ4ZH09"/>
<dbReference type="InterPro" id="IPR048274">
    <property type="entry name" value="MC_hydratase"/>
</dbReference>
<evidence type="ECO:0000313" key="3">
    <source>
        <dbReference type="Proteomes" id="UP000035086"/>
    </source>
</evidence>
<organism evidence="2 4">
    <name type="scientific">Pandoraea pulmonicola</name>
    <dbReference type="NCBI Taxonomy" id="93221"/>
    <lineage>
        <taxon>Bacteria</taxon>
        <taxon>Pseudomonadati</taxon>
        <taxon>Pseudomonadota</taxon>
        <taxon>Betaproteobacteria</taxon>
        <taxon>Burkholderiales</taxon>
        <taxon>Burkholderiaceae</taxon>
        <taxon>Pandoraea</taxon>
    </lineage>
</organism>
<evidence type="ECO:0000313" key="1">
    <source>
        <dbReference type="EMBL" id="APD13518.1"/>
    </source>
</evidence>
<dbReference type="GO" id="GO:0016829">
    <property type="term" value="F:lyase activity"/>
    <property type="evidence" value="ECO:0007669"/>
    <property type="project" value="InterPro"/>
</dbReference>
<dbReference type="PANTHER" id="PTHR43664:SF1">
    <property type="entry name" value="BETA-METHYLMALYL-COA DEHYDRATASE"/>
    <property type="match status" value="1"/>
</dbReference>
<name>A0AAJ4ZH09_PANPU</name>
<dbReference type="EMBL" id="UGSJ01000001">
    <property type="protein sequence ID" value="SUA93237.1"/>
    <property type="molecule type" value="Genomic_DNA"/>
</dbReference>
<dbReference type="InterPro" id="IPR029069">
    <property type="entry name" value="HotDog_dom_sf"/>
</dbReference>
<dbReference type="Proteomes" id="UP000035086">
    <property type="component" value="Chromosome"/>
</dbReference>
<sequence length="348" mass="39389">MSMFGYVRLGENRYRERFGLSFEDLEVGLRIRHRPGIDVSQQDNREDAVDLLNNAQLHFDSHYAAQTEWKRPLGVSTLTVQRLMGMISRSWYRRRHMLGIDSIAMTHPVFGGDTLYSSSTVTKLEAGSDADVGLVSLTIEGTNQHGEVVSKIACRMEVYRQGRHPEDMPGITPAEEERFRLYHKDADGALVEQTGLYFEDMVAGETFVHWPGRTMDWNESRRHALRSLEINPRWSDDTYLHQYPDMGPAIFEPLVIGAMTALSTRTLGRVVANLGWTDIEFLRPVRPGETVYAESTIGAVRASESRPTQGIAQVETRAFAANGELICRYQRALLVYRRGAGPYALAQY</sequence>
<dbReference type="SUPFAM" id="SSF54637">
    <property type="entry name" value="Thioesterase/thiol ester dehydrase-isomerase"/>
    <property type="match status" value="2"/>
</dbReference>
<dbReference type="PANTHER" id="PTHR43664">
    <property type="entry name" value="MONOAMINE OXIDASE-RELATED"/>
    <property type="match status" value="1"/>
</dbReference>
<accession>A0AAJ4ZH09</accession>
<evidence type="ECO:0000313" key="4">
    <source>
        <dbReference type="Proteomes" id="UP000254589"/>
    </source>
</evidence>
<dbReference type="CDD" id="cd03451">
    <property type="entry name" value="FkbR2"/>
    <property type="match status" value="2"/>
</dbReference>
<dbReference type="Proteomes" id="UP000254589">
    <property type="component" value="Unassembled WGS sequence"/>
</dbReference>
<reference evidence="3" key="1">
    <citation type="submission" date="2014-12" db="EMBL/GenBank/DDBJ databases">
        <title>Complete Genome Sequencing of Pandoraea pulmonicola DSM 16583.</title>
        <authorList>
            <person name="Chan K.-G."/>
        </authorList>
    </citation>
    <scope>NUCLEOTIDE SEQUENCE [LARGE SCALE GENOMIC DNA]</scope>
    <source>
        <strain evidence="3">DSM 16583</strain>
    </source>
</reference>
<dbReference type="Gene3D" id="3.10.129.10">
    <property type="entry name" value="Hotdog Thioesterase"/>
    <property type="match status" value="2"/>
</dbReference>
<evidence type="ECO:0000313" key="2">
    <source>
        <dbReference type="EMBL" id="SUA93237.1"/>
    </source>
</evidence>
<reference evidence="2 4" key="3">
    <citation type="submission" date="2018-06" db="EMBL/GenBank/DDBJ databases">
        <authorList>
            <consortium name="Pathogen Informatics"/>
            <person name="Doyle S."/>
        </authorList>
    </citation>
    <scope>NUCLEOTIDE SEQUENCE [LARGE SCALE GENOMIC DNA]</scope>
    <source>
        <strain evidence="2 4">NCTC13159</strain>
    </source>
</reference>
<protein>
    <submittedName>
        <fullName evidence="2">Bifunctional aldehyde dehydrogenase/enoyl-CoA hydratase</fullName>
    </submittedName>
</protein>